<evidence type="ECO:0000313" key="7">
    <source>
        <dbReference type="EMBL" id="CAL6024695.1"/>
    </source>
</evidence>
<organism evidence="6">
    <name type="scientific">Hexamita inflata</name>
    <dbReference type="NCBI Taxonomy" id="28002"/>
    <lineage>
        <taxon>Eukaryota</taxon>
        <taxon>Metamonada</taxon>
        <taxon>Diplomonadida</taxon>
        <taxon>Hexamitidae</taxon>
        <taxon>Hexamitinae</taxon>
        <taxon>Hexamita</taxon>
    </lineage>
</organism>
<dbReference type="AlphaFoldDB" id="A0AA86V1N1"/>
<reference evidence="7 8" key="2">
    <citation type="submission" date="2024-07" db="EMBL/GenBank/DDBJ databases">
        <authorList>
            <person name="Akdeniz Z."/>
        </authorList>
    </citation>
    <scope>NUCLEOTIDE SEQUENCE [LARGE SCALE GENOMIC DNA]</scope>
</reference>
<evidence type="ECO:0000259" key="5">
    <source>
        <dbReference type="PROSITE" id="PS00125"/>
    </source>
</evidence>
<evidence type="ECO:0000256" key="2">
    <source>
        <dbReference type="ARBA" id="ARBA00022801"/>
    </source>
</evidence>
<dbReference type="InterPro" id="IPR006186">
    <property type="entry name" value="Ser/Thr-sp_prot-phosphatase"/>
</dbReference>
<evidence type="ECO:0000256" key="3">
    <source>
        <dbReference type="ARBA" id="ARBA00023211"/>
    </source>
</evidence>
<dbReference type="Pfam" id="PF00149">
    <property type="entry name" value="Metallophos"/>
    <property type="match status" value="1"/>
</dbReference>
<dbReference type="PANTHER" id="PTHR45619">
    <property type="entry name" value="SERINE/THREONINE-PROTEIN PHOSPHATASE PP2A-RELATED"/>
    <property type="match status" value="1"/>
</dbReference>
<comment type="catalytic activity">
    <reaction evidence="4">
        <text>O-phospho-L-threonyl-[protein] + H2O = L-threonyl-[protein] + phosphate</text>
        <dbReference type="Rhea" id="RHEA:47004"/>
        <dbReference type="Rhea" id="RHEA-COMP:11060"/>
        <dbReference type="Rhea" id="RHEA-COMP:11605"/>
        <dbReference type="ChEBI" id="CHEBI:15377"/>
        <dbReference type="ChEBI" id="CHEBI:30013"/>
        <dbReference type="ChEBI" id="CHEBI:43474"/>
        <dbReference type="ChEBI" id="CHEBI:61977"/>
        <dbReference type="EC" id="3.1.3.16"/>
    </reaction>
</comment>
<keyword evidence="1" id="KW-0479">Metal-binding</keyword>
<dbReference type="GO" id="GO:0004722">
    <property type="term" value="F:protein serine/threonine phosphatase activity"/>
    <property type="evidence" value="ECO:0007669"/>
    <property type="project" value="UniProtKB-EC"/>
</dbReference>
<accession>A0AA86V1N1</accession>
<sequence length="293" mass="33955">MFNPSELLELAWKQQSLSEEQLKELISRVQQILVTEPNVISVPIPAQICGSLRGKFKDVLNLFKLGDSFEQSNYIFLGDYIDGMQSLEVITLIYLYKLLYPTKIYLLRGNHESRSMSQSYGFYDQCLKYYQNHSIWTTFMESFDYMPIAAIAGEQIYCVHGGLSPKCPLIDDVRQINRAVEITACEALADCIWSDPTIQENIQYFQPSKQGAGQEYGPKAVFEFNSSNNIKFIAMSRQLVHEGYQWFFDKTCVQIWSCPDFKYRFKNSASIMKIDNQFNCNIFQYTTIDKQSE</sequence>
<dbReference type="SMART" id="SM00156">
    <property type="entry name" value="PP2Ac"/>
    <property type="match status" value="1"/>
</dbReference>
<dbReference type="EMBL" id="CATOUU010001114">
    <property type="protein sequence ID" value="CAI9972717.1"/>
    <property type="molecule type" value="Genomic_DNA"/>
</dbReference>
<dbReference type="InterPro" id="IPR004843">
    <property type="entry name" value="Calcineurin-like_PHP"/>
</dbReference>
<evidence type="ECO:0000313" key="8">
    <source>
        <dbReference type="Proteomes" id="UP001642409"/>
    </source>
</evidence>
<dbReference type="Proteomes" id="UP001642409">
    <property type="component" value="Unassembled WGS sequence"/>
</dbReference>
<proteinExistence type="inferred from homology"/>
<dbReference type="Gene3D" id="3.60.21.10">
    <property type="match status" value="1"/>
</dbReference>
<keyword evidence="8" id="KW-1185">Reference proteome</keyword>
<evidence type="ECO:0000256" key="1">
    <source>
        <dbReference type="ARBA" id="ARBA00022723"/>
    </source>
</evidence>
<comment type="caution">
    <text evidence="6">The sequence shown here is derived from an EMBL/GenBank/DDBJ whole genome shotgun (WGS) entry which is preliminary data.</text>
</comment>
<protein>
    <recommendedName>
        <fullName evidence="4">Serine/threonine-protein phosphatase</fullName>
        <ecNumber evidence="4">3.1.3.16</ecNumber>
    </recommendedName>
</protein>
<evidence type="ECO:0000256" key="4">
    <source>
        <dbReference type="RuleBase" id="RU004273"/>
    </source>
</evidence>
<dbReference type="InterPro" id="IPR029052">
    <property type="entry name" value="Metallo-depent_PP-like"/>
</dbReference>
<reference evidence="6" key="1">
    <citation type="submission" date="2023-06" db="EMBL/GenBank/DDBJ databases">
        <authorList>
            <person name="Kurt Z."/>
        </authorList>
    </citation>
    <scope>NUCLEOTIDE SEQUENCE</scope>
</reference>
<dbReference type="EC" id="3.1.3.16" evidence="4"/>
<feature type="domain" description="Serine/threonine specific protein phosphatases" evidence="5">
    <location>
        <begin position="107"/>
        <end position="112"/>
    </location>
</feature>
<dbReference type="GO" id="GO:0046872">
    <property type="term" value="F:metal ion binding"/>
    <property type="evidence" value="ECO:0007669"/>
    <property type="project" value="UniProtKB-KW"/>
</dbReference>
<dbReference type="InterPro" id="IPR047129">
    <property type="entry name" value="PPA2-like"/>
</dbReference>
<evidence type="ECO:0000313" key="6">
    <source>
        <dbReference type="EMBL" id="CAI9972717.1"/>
    </source>
</evidence>
<comment type="similarity">
    <text evidence="4">Belongs to the PPP phosphatase family.</text>
</comment>
<keyword evidence="2 4" id="KW-0378">Hydrolase</keyword>
<dbReference type="EMBL" id="CAXDID020000096">
    <property type="protein sequence ID" value="CAL6024695.1"/>
    <property type="molecule type" value="Genomic_DNA"/>
</dbReference>
<dbReference type="PRINTS" id="PR00114">
    <property type="entry name" value="STPHPHTASE"/>
</dbReference>
<name>A0AA86V1N1_9EUKA</name>
<dbReference type="PROSITE" id="PS00125">
    <property type="entry name" value="SER_THR_PHOSPHATASE"/>
    <property type="match status" value="1"/>
</dbReference>
<keyword evidence="3" id="KW-0464">Manganese</keyword>
<dbReference type="SUPFAM" id="SSF56300">
    <property type="entry name" value="Metallo-dependent phosphatases"/>
    <property type="match status" value="1"/>
</dbReference>
<gene>
    <name evidence="7" type="ORF">HINF_LOCUS29741</name>
    <name evidence="6" type="ORF">HINF_LOCUS60362</name>
</gene>